<feature type="transmembrane region" description="Helical" evidence="2">
    <location>
        <begin position="210"/>
        <end position="234"/>
    </location>
</feature>
<dbReference type="PANTHER" id="PTHR20878:SF0">
    <property type="entry name" value="LEUCINE-RICH REPEAT-CONTAINING PROTEIN 25"/>
    <property type="match status" value="1"/>
</dbReference>
<accession>A0A8C2VKB1</accession>
<keyword evidence="2" id="KW-1133">Transmembrane helix</keyword>
<proteinExistence type="predicted"/>
<reference evidence="3" key="1">
    <citation type="submission" date="2025-08" db="UniProtKB">
        <authorList>
            <consortium name="Ensembl"/>
        </authorList>
    </citation>
    <scope>IDENTIFICATION</scope>
</reference>
<organism evidence="3 4">
    <name type="scientific">Chinchilla lanigera</name>
    <name type="common">Long-tailed chinchilla</name>
    <name type="synonym">Chinchilla villidera</name>
    <dbReference type="NCBI Taxonomy" id="34839"/>
    <lineage>
        <taxon>Eukaryota</taxon>
        <taxon>Metazoa</taxon>
        <taxon>Chordata</taxon>
        <taxon>Craniata</taxon>
        <taxon>Vertebrata</taxon>
        <taxon>Euteleostomi</taxon>
        <taxon>Mammalia</taxon>
        <taxon>Eutheria</taxon>
        <taxon>Euarchontoglires</taxon>
        <taxon>Glires</taxon>
        <taxon>Rodentia</taxon>
        <taxon>Hystricomorpha</taxon>
        <taxon>Chinchillidae</taxon>
        <taxon>Chinchilla</taxon>
    </lineage>
</organism>
<dbReference type="InterPro" id="IPR032675">
    <property type="entry name" value="LRR_dom_sf"/>
</dbReference>
<dbReference type="OMA" id="WHNVSAF"/>
<evidence type="ECO:0008006" key="5">
    <source>
        <dbReference type="Google" id="ProtNLM"/>
    </source>
</evidence>
<dbReference type="SUPFAM" id="SSF52058">
    <property type="entry name" value="L domain-like"/>
    <property type="match status" value="1"/>
</dbReference>
<dbReference type="GeneTree" id="ENSGT00390000004001"/>
<evidence type="ECO:0000256" key="2">
    <source>
        <dbReference type="SAM" id="Phobius"/>
    </source>
</evidence>
<feature type="region of interest" description="Disordered" evidence="1">
    <location>
        <begin position="241"/>
        <end position="348"/>
    </location>
</feature>
<feature type="compositionally biased region" description="Low complexity" evidence="1">
    <location>
        <begin position="276"/>
        <end position="287"/>
    </location>
</feature>
<feature type="compositionally biased region" description="Basic and acidic residues" evidence="1">
    <location>
        <begin position="299"/>
        <end position="312"/>
    </location>
</feature>
<name>A0A8C2VKB1_CHILA</name>
<evidence type="ECO:0000313" key="3">
    <source>
        <dbReference type="Ensembl" id="ENSCLAP00000013900.1"/>
    </source>
</evidence>
<keyword evidence="4" id="KW-1185">Reference proteome</keyword>
<feature type="compositionally biased region" description="Acidic residues" evidence="1">
    <location>
        <begin position="339"/>
        <end position="348"/>
    </location>
</feature>
<dbReference type="Proteomes" id="UP000694398">
    <property type="component" value="Unassembled WGS sequence"/>
</dbReference>
<feature type="compositionally biased region" description="Polar residues" evidence="1">
    <location>
        <begin position="261"/>
        <end position="272"/>
    </location>
</feature>
<evidence type="ECO:0000313" key="4">
    <source>
        <dbReference type="Proteomes" id="UP000694398"/>
    </source>
</evidence>
<dbReference type="Ensembl" id="ENSCLAT00000014056.1">
    <property type="protein sequence ID" value="ENSCLAP00000013900.1"/>
    <property type="gene ID" value="ENSCLAG00000009618.1"/>
</dbReference>
<gene>
    <name evidence="3" type="primary">Lrrc25</name>
</gene>
<dbReference type="PANTHER" id="PTHR20878">
    <property type="entry name" value="LEUCINE-RICH REPEAT CONTAINING PROTEIN 25"/>
    <property type="match status" value="1"/>
</dbReference>
<evidence type="ECO:0000256" key="1">
    <source>
        <dbReference type="SAM" id="MobiDB-lite"/>
    </source>
</evidence>
<reference evidence="3" key="2">
    <citation type="submission" date="2025-09" db="UniProtKB">
        <authorList>
            <consortium name="Ensembl"/>
        </authorList>
    </citation>
    <scope>IDENTIFICATION</scope>
</reference>
<protein>
    <recommendedName>
        <fullName evidence="5">Leucine rich repeat containing 25</fullName>
    </recommendedName>
</protein>
<keyword evidence="2" id="KW-0472">Membrane</keyword>
<dbReference type="AlphaFoldDB" id="A0A8C2VKB1"/>
<keyword evidence="2" id="KW-0812">Transmembrane</keyword>
<dbReference type="InterPro" id="IPR039243">
    <property type="entry name" value="LRRC25"/>
</dbReference>
<sequence length="348" mass="37381">MRADLCASFLPLCRHQFLFPRAQRVSTEPRGLEAAACRLWPDVQAARMGTELAWALLLLLRTLRGQEPSCAVFPGDVDWSREFNASCLNFSGRALRLPPDQPLRARRLRLLDLSGTGLRELPPPFLASLPQLRVLSVLDNPLDSVDAALATRCDLDLRADCTCALGPWHQAWHENCSGQEPLRCLHRAAGAWRNLSDFLAVSCAPGLAPAAVGGGAAGGVLLLALAVAGAVLAWRRCGHRAAGTQGPGKAWEPQGGARPASGTQPRYSSRSSGLKAPAAGPPRAAAPDYENVFVGQPQDGHEWPGHGAHPSEDGDFYMNYRGPSLDAQPVYGNLQAPAQEDEYELSQH</sequence>
<dbReference type="Gene3D" id="3.80.10.10">
    <property type="entry name" value="Ribonuclease Inhibitor"/>
    <property type="match status" value="1"/>
</dbReference>